<dbReference type="PIRSF" id="PIRSF002808">
    <property type="entry name" value="Hexose_phosphate_transp"/>
    <property type="match status" value="1"/>
</dbReference>
<dbReference type="PANTHER" id="PTHR43184">
    <property type="entry name" value="MAJOR FACILITATOR SUPERFAMILY TRANSPORTER 16, ISOFORM B"/>
    <property type="match status" value="1"/>
</dbReference>
<feature type="transmembrane region" description="Helical" evidence="9">
    <location>
        <begin position="158"/>
        <end position="182"/>
    </location>
</feature>
<dbReference type="InterPro" id="IPR000849">
    <property type="entry name" value="Sugar_P_transporter"/>
</dbReference>
<dbReference type="Gene3D" id="1.20.1250.20">
    <property type="entry name" value="MFS general substrate transporter like domains"/>
    <property type="match status" value="2"/>
</dbReference>
<dbReference type="GO" id="GO:0022857">
    <property type="term" value="F:transmembrane transporter activity"/>
    <property type="evidence" value="ECO:0007669"/>
    <property type="project" value="InterPro"/>
</dbReference>
<dbReference type="InterPro" id="IPR020846">
    <property type="entry name" value="MFS_dom"/>
</dbReference>
<evidence type="ECO:0000256" key="7">
    <source>
        <dbReference type="ARBA" id="ARBA00023136"/>
    </source>
</evidence>
<gene>
    <name evidence="11" type="ORF">KFE25_002881</name>
</gene>
<dbReference type="OMA" id="AMPYLID"/>
<name>A0A8J5XS52_DIALT</name>
<evidence type="ECO:0000256" key="6">
    <source>
        <dbReference type="ARBA" id="ARBA00022989"/>
    </source>
</evidence>
<feature type="transmembrane region" description="Helical" evidence="9">
    <location>
        <begin position="387"/>
        <end position="410"/>
    </location>
</feature>
<evidence type="ECO:0000256" key="1">
    <source>
        <dbReference type="ARBA" id="ARBA00004141"/>
    </source>
</evidence>
<feature type="transmembrane region" description="Helical" evidence="9">
    <location>
        <begin position="89"/>
        <end position="108"/>
    </location>
</feature>
<feature type="transmembrane region" description="Helical" evidence="9">
    <location>
        <begin position="297"/>
        <end position="315"/>
    </location>
</feature>
<keyword evidence="4" id="KW-0762">Sugar transport</keyword>
<dbReference type="InterPro" id="IPR036259">
    <property type="entry name" value="MFS_trans_sf"/>
</dbReference>
<keyword evidence="7 9" id="KW-0472">Membrane</keyword>
<feature type="transmembrane region" description="Helical" evidence="9">
    <location>
        <begin position="347"/>
        <end position="367"/>
    </location>
</feature>
<accession>A0A8J5XS52</accession>
<keyword evidence="6 9" id="KW-1133">Transmembrane helix</keyword>
<feature type="transmembrane region" description="Helical" evidence="9">
    <location>
        <begin position="120"/>
        <end position="137"/>
    </location>
</feature>
<dbReference type="PANTHER" id="PTHR43184:SF12">
    <property type="entry name" value="SUGAR PHOSPHATE EXCHANGER 3"/>
    <property type="match status" value="1"/>
</dbReference>
<comment type="subcellular location">
    <subcellularLocation>
        <location evidence="1">Membrane</location>
        <topology evidence="1">Multi-pass membrane protein</topology>
    </subcellularLocation>
</comment>
<keyword evidence="12" id="KW-1185">Reference proteome</keyword>
<dbReference type="OrthoDB" id="3639251at2759"/>
<dbReference type="AlphaFoldDB" id="A0A8J5XS52"/>
<evidence type="ECO:0000256" key="4">
    <source>
        <dbReference type="ARBA" id="ARBA00022597"/>
    </source>
</evidence>
<sequence length="473" mass="50397">MSLTTPLTGTDAAAAAKLESWKRTVFFITFVNYAMSHFSRKCYTNVKTDLVKAGVDKMILSQMDTAFMLTYALGSFISGRLGDMFPQNVVIGVGLIGSTLCLGMIQVFEASGVVHHNYGFGFFLFVMAQFVHGFFQSTGGPVNTSVMGAWWPKKGRGLVFGLWTCHQYIGDIIAALATAFIITHGWPWQWALLVPGVANGLWGLVNLFFLPNRPADVGIETEEDKKANAQLVSSGGVAGGKQETIGFMQALMIPNVLGYAIAFGFFKLVNYACFFWLPFFLSQNFDPQSANVISSLYSVGMMPGGVIVGFVSDLYDGRRACVIATFMCLLAPLLWVFAMFSNTMPPTALLILLGVMGILVGGPNNIITSAVAADLADHPSIGGNTRVLGTVTGIINGSGSITAALGLMAIGPLQNAGGWTAVWYFLIVCVVVGTALLGPKIYKEITAHESSTAKPAPTAGKSTYTGVSTKEAA</sequence>
<feature type="domain" description="Major facilitator superfamily (MFS) profile" evidence="10">
    <location>
        <begin position="1"/>
        <end position="447"/>
    </location>
</feature>
<evidence type="ECO:0000259" key="10">
    <source>
        <dbReference type="PROSITE" id="PS50850"/>
    </source>
</evidence>
<evidence type="ECO:0000256" key="9">
    <source>
        <dbReference type="SAM" id="Phobius"/>
    </source>
</evidence>
<dbReference type="PROSITE" id="PS50850">
    <property type="entry name" value="MFS"/>
    <property type="match status" value="1"/>
</dbReference>
<evidence type="ECO:0000256" key="3">
    <source>
        <dbReference type="ARBA" id="ARBA00022448"/>
    </source>
</evidence>
<organism evidence="11 12">
    <name type="scientific">Diacronema lutheri</name>
    <name type="common">Unicellular marine alga</name>
    <name type="synonym">Monochrysis lutheri</name>
    <dbReference type="NCBI Taxonomy" id="2081491"/>
    <lineage>
        <taxon>Eukaryota</taxon>
        <taxon>Haptista</taxon>
        <taxon>Haptophyta</taxon>
        <taxon>Pavlovophyceae</taxon>
        <taxon>Pavlovales</taxon>
        <taxon>Pavlovaceae</taxon>
        <taxon>Diacronema</taxon>
    </lineage>
</organism>
<reference evidence="11" key="1">
    <citation type="submission" date="2021-05" db="EMBL/GenBank/DDBJ databases">
        <title>The genome of the haptophyte Pavlova lutheri (Diacronema luteri, Pavlovales) - a model for lipid biosynthesis in eukaryotic algae.</title>
        <authorList>
            <person name="Hulatt C.J."/>
            <person name="Posewitz M.C."/>
        </authorList>
    </citation>
    <scope>NUCLEOTIDE SEQUENCE</scope>
    <source>
        <strain evidence="11">NIVA-4/92</strain>
    </source>
</reference>
<dbReference type="EMBL" id="JAGTXO010000010">
    <property type="protein sequence ID" value="KAG8465574.1"/>
    <property type="molecule type" value="Genomic_DNA"/>
</dbReference>
<dbReference type="Proteomes" id="UP000751190">
    <property type="component" value="Unassembled WGS sequence"/>
</dbReference>
<comment type="similarity">
    <text evidence="2">Belongs to the major facilitator superfamily. Organophosphate:Pi antiporter (OPA) (TC 2.A.1.4) family.</text>
</comment>
<dbReference type="GO" id="GO:0005789">
    <property type="term" value="C:endoplasmic reticulum membrane"/>
    <property type="evidence" value="ECO:0007669"/>
    <property type="project" value="TreeGrafter"/>
</dbReference>
<dbReference type="SUPFAM" id="SSF103473">
    <property type="entry name" value="MFS general substrate transporter"/>
    <property type="match status" value="1"/>
</dbReference>
<proteinExistence type="inferred from homology"/>
<keyword evidence="5 9" id="KW-0812">Transmembrane</keyword>
<feature type="transmembrane region" description="Helical" evidence="9">
    <location>
        <begin position="59"/>
        <end position="77"/>
    </location>
</feature>
<feature type="transmembrane region" description="Helical" evidence="9">
    <location>
        <begin position="322"/>
        <end position="341"/>
    </location>
</feature>
<evidence type="ECO:0000256" key="5">
    <source>
        <dbReference type="ARBA" id="ARBA00022692"/>
    </source>
</evidence>
<dbReference type="Pfam" id="PF07690">
    <property type="entry name" value="MFS_1"/>
    <property type="match status" value="1"/>
</dbReference>
<protein>
    <recommendedName>
        <fullName evidence="10">Major facilitator superfamily (MFS) profile domain-containing protein</fullName>
    </recommendedName>
</protein>
<feature type="transmembrane region" description="Helical" evidence="9">
    <location>
        <begin position="256"/>
        <end position="277"/>
    </location>
</feature>
<keyword evidence="3" id="KW-0813">Transport</keyword>
<evidence type="ECO:0000256" key="2">
    <source>
        <dbReference type="ARBA" id="ARBA00009598"/>
    </source>
</evidence>
<dbReference type="InterPro" id="IPR011701">
    <property type="entry name" value="MFS"/>
</dbReference>
<comment type="caution">
    <text evidence="11">The sequence shown here is derived from an EMBL/GenBank/DDBJ whole genome shotgun (WGS) entry which is preliminary data.</text>
</comment>
<evidence type="ECO:0000313" key="12">
    <source>
        <dbReference type="Proteomes" id="UP000751190"/>
    </source>
</evidence>
<feature type="compositionally biased region" description="Polar residues" evidence="8">
    <location>
        <begin position="460"/>
        <end position="473"/>
    </location>
</feature>
<evidence type="ECO:0000313" key="11">
    <source>
        <dbReference type="EMBL" id="KAG8465574.1"/>
    </source>
</evidence>
<feature type="transmembrane region" description="Helical" evidence="9">
    <location>
        <begin position="188"/>
        <end position="210"/>
    </location>
</feature>
<evidence type="ECO:0000256" key="8">
    <source>
        <dbReference type="SAM" id="MobiDB-lite"/>
    </source>
</evidence>
<feature type="transmembrane region" description="Helical" evidence="9">
    <location>
        <begin position="416"/>
        <end position="437"/>
    </location>
</feature>
<feature type="region of interest" description="Disordered" evidence="8">
    <location>
        <begin position="452"/>
        <end position="473"/>
    </location>
</feature>